<dbReference type="Pfam" id="PF00651">
    <property type="entry name" value="BTB"/>
    <property type="match status" value="1"/>
</dbReference>
<dbReference type="SUPFAM" id="SSF54695">
    <property type="entry name" value="POZ domain"/>
    <property type="match status" value="1"/>
</dbReference>
<dbReference type="EMBL" id="BMAO01021784">
    <property type="protein sequence ID" value="GFQ77374.1"/>
    <property type="molecule type" value="Genomic_DNA"/>
</dbReference>
<dbReference type="OrthoDB" id="6478546at2759"/>
<protein>
    <recommendedName>
        <fullName evidence="1">BTB domain-containing protein</fullName>
    </recommendedName>
</protein>
<comment type="caution">
    <text evidence="2">The sequence shown here is derived from an EMBL/GenBank/DDBJ whole genome shotgun (WGS) entry which is preliminary data.</text>
</comment>
<dbReference type="Proteomes" id="UP000887116">
    <property type="component" value="Unassembled WGS sequence"/>
</dbReference>
<name>A0A8X6KL54_TRICU</name>
<dbReference type="InterPro" id="IPR011333">
    <property type="entry name" value="SKP1/BTB/POZ_sf"/>
</dbReference>
<keyword evidence="3" id="KW-1185">Reference proteome</keyword>
<organism evidence="2 3">
    <name type="scientific">Trichonephila clavata</name>
    <name type="common">Joro spider</name>
    <name type="synonym">Nephila clavata</name>
    <dbReference type="NCBI Taxonomy" id="2740835"/>
    <lineage>
        <taxon>Eukaryota</taxon>
        <taxon>Metazoa</taxon>
        <taxon>Ecdysozoa</taxon>
        <taxon>Arthropoda</taxon>
        <taxon>Chelicerata</taxon>
        <taxon>Arachnida</taxon>
        <taxon>Araneae</taxon>
        <taxon>Araneomorphae</taxon>
        <taxon>Entelegynae</taxon>
        <taxon>Araneoidea</taxon>
        <taxon>Nephilidae</taxon>
        <taxon>Trichonephila</taxon>
    </lineage>
</organism>
<reference evidence="2" key="1">
    <citation type="submission" date="2020-07" db="EMBL/GenBank/DDBJ databases">
        <title>Multicomponent nature underlies the extraordinary mechanical properties of spider dragline silk.</title>
        <authorList>
            <person name="Kono N."/>
            <person name="Nakamura H."/>
            <person name="Mori M."/>
            <person name="Yoshida Y."/>
            <person name="Ohtoshi R."/>
            <person name="Malay A.D."/>
            <person name="Moran D.A.P."/>
            <person name="Tomita M."/>
            <person name="Numata K."/>
            <person name="Arakawa K."/>
        </authorList>
    </citation>
    <scope>NUCLEOTIDE SEQUENCE</scope>
</reference>
<dbReference type="AlphaFoldDB" id="A0A8X6KL54"/>
<evidence type="ECO:0000313" key="2">
    <source>
        <dbReference type="EMBL" id="GFQ77374.1"/>
    </source>
</evidence>
<dbReference type="Gene3D" id="3.30.710.10">
    <property type="entry name" value="Potassium Channel Kv1.1, Chain A"/>
    <property type="match status" value="1"/>
</dbReference>
<evidence type="ECO:0000259" key="1">
    <source>
        <dbReference type="PROSITE" id="PS50097"/>
    </source>
</evidence>
<evidence type="ECO:0000313" key="3">
    <source>
        <dbReference type="Proteomes" id="UP000887116"/>
    </source>
</evidence>
<dbReference type="PANTHER" id="PTHR45632">
    <property type="entry name" value="LD33804P"/>
    <property type="match status" value="1"/>
</dbReference>
<gene>
    <name evidence="2" type="ORF">TNCT_4941</name>
</gene>
<proteinExistence type="predicted"/>
<dbReference type="PROSITE" id="PS50097">
    <property type="entry name" value="BTB"/>
    <property type="match status" value="1"/>
</dbReference>
<feature type="domain" description="BTB" evidence="1">
    <location>
        <begin position="29"/>
        <end position="98"/>
    </location>
</feature>
<sequence length="131" mass="15313">MEIEKYEPATIDERHFLELYNLHKEGYLCDVTIHTQSETESFQCHRLVLAASSKYFKCLFSPHFKECFKDSLAYKDVKDTVMKLVIEFAYTGKIELDCSNFQDVLNFSCFLLFDSLTDKCCTFVIDNIDSL</sequence>
<dbReference type="InterPro" id="IPR000210">
    <property type="entry name" value="BTB/POZ_dom"/>
</dbReference>
<dbReference type="SMART" id="SM00225">
    <property type="entry name" value="BTB"/>
    <property type="match status" value="1"/>
</dbReference>
<accession>A0A8X6KL54</accession>